<evidence type="ECO:0000256" key="1">
    <source>
        <dbReference type="SAM" id="MobiDB-lite"/>
    </source>
</evidence>
<accession>A0ABN6ZU28</accession>
<dbReference type="EMBL" id="AP028907">
    <property type="protein sequence ID" value="BES82405.1"/>
    <property type="molecule type" value="Genomic_DNA"/>
</dbReference>
<gene>
    <name evidence="2" type="ORF">PABY_19720</name>
</gene>
<dbReference type="Proteomes" id="UP001341135">
    <property type="component" value="Chromosome"/>
</dbReference>
<feature type="region of interest" description="Disordered" evidence="1">
    <location>
        <begin position="1"/>
        <end position="39"/>
    </location>
</feature>
<evidence type="ECO:0000313" key="3">
    <source>
        <dbReference type="Proteomes" id="UP001341135"/>
    </source>
</evidence>
<keyword evidence="3" id="KW-1185">Reference proteome</keyword>
<proteinExistence type="predicted"/>
<organism evidence="2 3">
    <name type="scientific">Pyrodictium abyssi</name>
    <dbReference type="NCBI Taxonomy" id="54256"/>
    <lineage>
        <taxon>Archaea</taxon>
        <taxon>Thermoproteota</taxon>
        <taxon>Thermoprotei</taxon>
        <taxon>Desulfurococcales</taxon>
        <taxon>Pyrodictiaceae</taxon>
        <taxon>Pyrodictium</taxon>
    </lineage>
</organism>
<reference evidence="2 3" key="1">
    <citation type="submission" date="2023-09" db="EMBL/GenBank/DDBJ databases">
        <title>Pyrofollis japonicus gen. nov. sp. nov., a novel member of the family Pyrodictiaceae isolated from the Iheya North hydrothermal field.</title>
        <authorList>
            <person name="Miyazaki U."/>
            <person name="Sanari M."/>
            <person name="Tame A."/>
            <person name="Kitajima M."/>
            <person name="Okamoto A."/>
            <person name="Sawayama S."/>
            <person name="Miyazaki J."/>
            <person name="Takai K."/>
            <person name="Nakagawa S."/>
        </authorList>
    </citation>
    <scope>NUCLEOTIDE SEQUENCE [LARGE SCALE GENOMIC DNA]</scope>
    <source>
        <strain evidence="2 3">AV2</strain>
    </source>
</reference>
<sequence length="39" mass="4074">MYTIATPGKQKGTKQAKEPYTLPSIPRCAAMQAPGPGAL</sequence>
<protein>
    <submittedName>
        <fullName evidence="2">Uncharacterized protein</fullName>
    </submittedName>
</protein>
<name>A0ABN6ZU28_9CREN</name>
<evidence type="ECO:0000313" key="2">
    <source>
        <dbReference type="EMBL" id="BES82405.1"/>
    </source>
</evidence>